<organism evidence="1">
    <name type="scientific">Amphimedon queenslandica</name>
    <name type="common">Sponge</name>
    <dbReference type="NCBI Taxonomy" id="400682"/>
    <lineage>
        <taxon>Eukaryota</taxon>
        <taxon>Metazoa</taxon>
        <taxon>Porifera</taxon>
        <taxon>Demospongiae</taxon>
        <taxon>Heteroscleromorpha</taxon>
        <taxon>Haplosclerida</taxon>
        <taxon>Niphatidae</taxon>
        <taxon>Amphimedon</taxon>
    </lineage>
</organism>
<dbReference type="EnsemblMetazoa" id="Aqu2.1.25039_001">
    <property type="protein sequence ID" value="Aqu2.1.25039_001"/>
    <property type="gene ID" value="Aqu2.1.25039"/>
</dbReference>
<proteinExistence type="predicted"/>
<sequence length="149" mass="16505">GGHRAVATSRVKEVGDIFTATPDPDPLRLDQLRQRLNDTLNTLKQLDEALMPHIDAVDVTKEIEDSARIRDDMFAALARIEHALKPSHRPAVTPTVTPAVSPTVTVNLPKLTSRHFNGVLTGWVPFWDAHKAAVHDNVSLSNVDKFNYL</sequence>
<accession>A0A1X7UBK9</accession>
<name>A0A1X7UBK9_AMPQE</name>
<dbReference type="InterPro" id="IPR005312">
    <property type="entry name" value="DUF1759"/>
</dbReference>
<evidence type="ECO:0000313" key="1">
    <source>
        <dbReference type="EnsemblMetazoa" id="Aqu2.1.25039_001"/>
    </source>
</evidence>
<dbReference type="OrthoDB" id="6436535at2759"/>
<protein>
    <submittedName>
        <fullName evidence="1">Uncharacterized protein</fullName>
    </submittedName>
</protein>
<reference evidence="1" key="1">
    <citation type="submission" date="2017-05" db="UniProtKB">
        <authorList>
            <consortium name="EnsemblMetazoa"/>
        </authorList>
    </citation>
    <scope>IDENTIFICATION</scope>
</reference>
<dbReference type="AlphaFoldDB" id="A0A1X7UBK9"/>
<dbReference type="InParanoid" id="A0A1X7UBK9"/>
<dbReference type="Pfam" id="PF03564">
    <property type="entry name" value="DUF1759"/>
    <property type="match status" value="1"/>
</dbReference>